<dbReference type="InterPro" id="IPR041075">
    <property type="entry name" value="NOD1/2_WH"/>
</dbReference>
<dbReference type="Pfam" id="PF00622">
    <property type="entry name" value="SPRY"/>
    <property type="match status" value="1"/>
</dbReference>
<accession>A0A4W6D5G3</accession>
<keyword evidence="2" id="KW-0963">Cytoplasm</keyword>
<dbReference type="Pfam" id="PF17776">
    <property type="entry name" value="NLRC4_HD2"/>
    <property type="match status" value="1"/>
</dbReference>
<dbReference type="PROSITE" id="PS51450">
    <property type="entry name" value="LRR"/>
    <property type="match status" value="1"/>
</dbReference>
<evidence type="ECO:0000256" key="4">
    <source>
        <dbReference type="ARBA" id="ARBA00022737"/>
    </source>
</evidence>
<evidence type="ECO:0000313" key="9">
    <source>
        <dbReference type="Ensembl" id="ENSLCAP00010020304.1"/>
    </source>
</evidence>
<dbReference type="SMART" id="SM00589">
    <property type="entry name" value="PRY"/>
    <property type="match status" value="1"/>
</dbReference>
<dbReference type="InterPro" id="IPR007111">
    <property type="entry name" value="NACHT_NTPase"/>
</dbReference>
<dbReference type="InterPro" id="IPR006574">
    <property type="entry name" value="PRY"/>
</dbReference>
<dbReference type="Proteomes" id="UP000314980">
    <property type="component" value="Unassembled WGS sequence"/>
</dbReference>
<dbReference type="InterPro" id="IPR041267">
    <property type="entry name" value="NLRP_HD2"/>
</dbReference>
<dbReference type="InterPro" id="IPR032675">
    <property type="entry name" value="LRR_dom_sf"/>
</dbReference>
<evidence type="ECO:0000259" key="8">
    <source>
        <dbReference type="PROSITE" id="PS50837"/>
    </source>
</evidence>
<keyword evidence="10" id="KW-1185">Reference proteome</keyword>
<dbReference type="SUPFAM" id="SSF49899">
    <property type="entry name" value="Concanavalin A-like lectins/glucanases"/>
    <property type="match status" value="1"/>
</dbReference>
<keyword evidence="6" id="KW-0067">ATP-binding</keyword>
<reference evidence="9" key="3">
    <citation type="submission" date="2025-09" db="UniProtKB">
        <authorList>
            <consortium name="Ensembl"/>
        </authorList>
    </citation>
    <scope>IDENTIFICATION</scope>
</reference>
<dbReference type="GO" id="GO:0005524">
    <property type="term" value="F:ATP binding"/>
    <property type="evidence" value="ECO:0007669"/>
    <property type="project" value="UniProtKB-KW"/>
</dbReference>
<dbReference type="SMART" id="SM00449">
    <property type="entry name" value="SPRY"/>
    <property type="match status" value="1"/>
</dbReference>
<dbReference type="AlphaFoldDB" id="A0A4W6D5G3"/>
<evidence type="ECO:0000259" key="7">
    <source>
        <dbReference type="PROSITE" id="PS50188"/>
    </source>
</evidence>
<dbReference type="PROSITE" id="PS50837">
    <property type="entry name" value="NACHT"/>
    <property type="match status" value="1"/>
</dbReference>
<keyword evidence="3" id="KW-0433">Leucine-rich repeat</keyword>
<dbReference type="InterPro" id="IPR013320">
    <property type="entry name" value="ConA-like_dom_sf"/>
</dbReference>
<dbReference type="Pfam" id="PF05729">
    <property type="entry name" value="NACHT"/>
    <property type="match status" value="1"/>
</dbReference>
<organism evidence="9 10">
    <name type="scientific">Lates calcarifer</name>
    <name type="common">Barramundi</name>
    <name type="synonym">Holocentrus calcarifer</name>
    <dbReference type="NCBI Taxonomy" id="8187"/>
    <lineage>
        <taxon>Eukaryota</taxon>
        <taxon>Metazoa</taxon>
        <taxon>Chordata</taxon>
        <taxon>Craniata</taxon>
        <taxon>Vertebrata</taxon>
        <taxon>Euteleostomi</taxon>
        <taxon>Actinopterygii</taxon>
        <taxon>Neopterygii</taxon>
        <taxon>Teleostei</taxon>
        <taxon>Neoteleostei</taxon>
        <taxon>Acanthomorphata</taxon>
        <taxon>Carangaria</taxon>
        <taxon>Carangaria incertae sedis</taxon>
        <taxon>Centropomidae</taxon>
        <taxon>Lates</taxon>
    </lineage>
</organism>
<dbReference type="Gene3D" id="2.60.120.920">
    <property type="match status" value="1"/>
</dbReference>
<dbReference type="FunFam" id="3.40.50.300:FF:001524">
    <property type="entry name" value="Si:dkey-126g1.7"/>
    <property type="match status" value="1"/>
</dbReference>
<dbReference type="Pfam" id="PF13516">
    <property type="entry name" value="LRR_6"/>
    <property type="match status" value="2"/>
</dbReference>
<dbReference type="SUPFAM" id="SSF52047">
    <property type="entry name" value="RNI-like"/>
    <property type="match status" value="1"/>
</dbReference>
<dbReference type="InterPro" id="IPR001870">
    <property type="entry name" value="B30.2/SPRY"/>
</dbReference>
<comment type="subcellular location">
    <subcellularLocation>
        <location evidence="1">Cytoplasm</location>
    </subcellularLocation>
</comment>
<dbReference type="Pfam" id="PF13765">
    <property type="entry name" value="PRY"/>
    <property type="match status" value="1"/>
</dbReference>
<dbReference type="Gene3D" id="3.40.50.300">
    <property type="entry name" value="P-loop containing nucleotide triphosphate hydrolases"/>
    <property type="match status" value="1"/>
</dbReference>
<evidence type="ECO:0000313" key="10">
    <source>
        <dbReference type="Proteomes" id="UP000314980"/>
    </source>
</evidence>
<dbReference type="Pfam" id="PF14484">
    <property type="entry name" value="FISNA"/>
    <property type="match status" value="1"/>
</dbReference>
<dbReference type="SMART" id="SM00368">
    <property type="entry name" value="LRR_RI"/>
    <property type="match status" value="4"/>
</dbReference>
<dbReference type="InterPro" id="IPR001611">
    <property type="entry name" value="Leu-rich_rpt"/>
</dbReference>
<dbReference type="InterPro" id="IPR029495">
    <property type="entry name" value="NACHT-assoc"/>
</dbReference>
<keyword evidence="4" id="KW-0677">Repeat</keyword>
<evidence type="ECO:0008006" key="11">
    <source>
        <dbReference type="Google" id="ProtNLM"/>
    </source>
</evidence>
<reference evidence="9" key="2">
    <citation type="submission" date="2025-08" db="UniProtKB">
        <authorList>
            <consortium name="Ensembl"/>
        </authorList>
    </citation>
    <scope>IDENTIFICATION</scope>
</reference>
<feature type="domain" description="B30.2/SPRY" evidence="7">
    <location>
        <begin position="756"/>
        <end position="952"/>
    </location>
</feature>
<dbReference type="Gene3D" id="3.80.10.10">
    <property type="entry name" value="Ribonuclease Inhibitor"/>
    <property type="match status" value="1"/>
</dbReference>
<dbReference type="CDD" id="cd16040">
    <property type="entry name" value="SPRY_PRY_SNTX"/>
    <property type="match status" value="1"/>
</dbReference>
<proteinExistence type="predicted"/>
<evidence type="ECO:0000256" key="1">
    <source>
        <dbReference type="ARBA" id="ARBA00004496"/>
    </source>
</evidence>
<keyword evidence="5" id="KW-0547">Nucleotide-binding</keyword>
<dbReference type="GO" id="GO:0005737">
    <property type="term" value="C:cytoplasm"/>
    <property type="evidence" value="ECO:0007669"/>
    <property type="project" value="UniProtKB-SubCell"/>
</dbReference>
<evidence type="ECO:0000256" key="3">
    <source>
        <dbReference type="ARBA" id="ARBA00022614"/>
    </source>
</evidence>
<dbReference type="InterPro" id="IPR051261">
    <property type="entry name" value="NLR"/>
</dbReference>
<dbReference type="Pfam" id="PF17779">
    <property type="entry name" value="WHD_NOD2"/>
    <property type="match status" value="1"/>
</dbReference>
<dbReference type="SMART" id="SM01288">
    <property type="entry name" value="FISNA"/>
    <property type="match status" value="1"/>
</dbReference>
<name>A0A4W6D5G3_LATCA</name>
<reference evidence="10" key="1">
    <citation type="submission" date="2015-09" db="EMBL/GenBank/DDBJ databases">
        <authorList>
            <person name="Sai Rama Sridatta P."/>
        </authorList>
    </citation>
    <scope>NUCLEOTIDE SEQUENCE [LARGE SCALE GENOMIC DNA]</scope>
</reference>
<dbReference type="PROSITE" id="PS50188">
    <property type="entry name" value="B302_SPRY"/>
    <property type="match status" value="1"/>
</dbReference>
<evidence type="ECO:0000256" key="5">
    <source>
        <dbReference type="ARBA" id="ARBA00022741"/>
    </source>
</evidence>
<dbReference type="Ensembl" id="ENSLCAT00010020756.1">
    <property type="protein sequence ID" value="ENSLCAP00010020304.1"/>
    <property type="gene ID" value="ENSLCAG00010009585.1"/>
</dbReference>
<dbReference type="InterPro" id="IPR043136">
    <property type="entry name" value="B30.2/SPRY_sf"/>
</dbReference>
<dbReference type="PANTHER" id="PTHR24106">
    <property type="entry name" value="NACHT, LRR AND CARD DOMAINS-CONTAINING"/>
    <property type="match status" value="1"/>
</dbReference>
<dbReference type="InterPro" id="IPR027417">
    <property type="entry name" value="P-loop_NTPase"/>
</dbReference>
<dbReference type="GeneTree" id="ENSGT01120000271898"/>
<evidence type="ECO:0000256" key="2">
    <source>
        <dbReference type="ARBA" id="ARBA00022490"/>
    </source>
</evidence>
<dbReference type="InterPro" id="IPR003877">
    <property type="entry name" value="SPRY_dom"/>
</dbReference>
<feature type="domain" description="NACHT" evidence="8">
    <location>
        <begin position="103"/>
        <end position="237"/>
    </location>
</feature>
<sequence>MEGNMFIYAFCRRIKLSYILYKSLIDVKKFQCLFEGISKAGNPTLLNQIYTELYITEGGTGEVNDEHEVRQIETASRKPDRPETTIRQEDIFKASPGRDEPIRTVMTKGVAGIGKTVLTQKFTLDWAEDKANQDIHFTFPFTFRELNVLKEKKLSLVELVHHFFTETKEAGICRFEEFQVVFIFDGLDECRLPLDFHNTEILTDVTESTSVDVLLTNLIRGKLLPSARLWITTRPAAANQIPPECVDMVTEVRGFTDPQKEEYFRKRFRDEDQASRIISHIKTSRSLHIMCHIPVFCWITATVLEDVLKTREGGELPKTLTQMYIHFLVVQTKLKNIKYDGGSGTDPHWSPKSRKMIESLGKLAFDQLQKGNLIFYESDLTECGIDIRAASVYSGVFTQIFKEERGLYQDKVFCFVHLSVQEFLAALHVHLTFINSGVNLLSEEQPTSLWSKLFKDKSTLFYQSAVDKALQSPNGHLDLFLRFLLGLSVQTNQTLLRGLLTQTGSGSWTNQETIQYIKKKIEETPSAEKSINLFHCLNELNDRSLVKEIQQSLSSGRLSTDKLSPAQWSALVFILLSSEKDLDVFDLKKYSASEEALLRLLPVVKASNKALLSDCNLSKRSCEALSSVLSSQSSSLRDLDLSNNNLQDSGVKMLSVGLETSYCQFMLLEKCSLYNCSVHDSDIKPLPAFCHVSLPFFISLSGCLITEEGCSSLVSALRSNPSHLRELDLSYNHPGDSGVKLLSAGLEDPDWRLDTLRYGEACSGVSALLPLQMFLITLFPAVSAQMNRFLKLSDNNRKVTRVRKDQSYPDHPDRFDQWSQLLCRTGLTGRCYWEVEWRGRVDISVSYGGIGRKEGSDCRFGLNDQSWSLRCSEGGYSVCHRKCVTCVPSSSSSSVSNRVAVYVDCPAGSLSFYRVSSDSLIHLHTFNTTFTEPLYPGFRVWSWSSGSSVSLC</sequence>
<evidence type="ECO:0000256" key="6">
    <source>
        <dbReference type="ARBA" id="ARBA00022840"/>
    </source>
</evidence>
<protein>
    <recommendedName>
        <fullName evidence="11">B30.2/SPRY domain-containing protein</fullName>
    </recommendedName>
</protein>